<evidence type="ECO:0000256" key="3">
    <source>
        <dbReference type="ARBA" id="ARBA00023054"/>
    </source>
</evidence>
<keyword evidence="3" id="KW-0175">Coiled coil</keyword>
<dbReference type="InterPro" id="IPR040026">
    <property type="entry name" value="FliD"/>
</dbReference>
<reference evidence="8 9" key="1">
    <citation type="submission" date="2021-07" db="EMBL/GenBank/DDBJ databases">
        <title>Paraburkholderia edwinii protects Aspergillus sp. from phenazines by acting as a toxin sponge.</title>
        <authorList>
            <person name="Dahlstrom K.M."/>
            <person name="Newman D.K."/>
        </authorList>
    </citation>
    <scope>NUCLEOTIDE SEQUENCE [LARGE SCALE GENOMIC DNA]</scope>
    <source>
        <strain evidence="8 9">Pe01</strain>
    </source>
</reference>
<dbReference type="InterPro" id="IPR010809">
    <property type="entry name" value="FliD_C"/>
</dbReference>
<keyword evidence="8" id="KW-0282">Flagellum</keyword>
<dbReference type="InterPro" id="IPR003481">
    <property type="entry name" value="FliD_N"/>
</dbReference>
<keyword evidence="8" id="KW-0969">Cilium</keyword>
<keyword evidence="8" id="KW-0966">Cell projection</keyword>
<gene>
    <name evidence="8" type="primary">fliD</name>
    <name evidence="8" type="ORF">KZJ38_27685</name>
</gene>
<proteinExistence type="inferred from homology"/>
<comment type="subunit">
    <text evidence="2 5">Homopentamer.</text>
</comment>
<protein>
    <recommendedName>
        <fullName evidence="5">Flagellar hook-associated protein 2</fullName>
        <shortName evidence="5">HAP2</shortName>
    </recommendedName>
    <alternativeName>
        <fullName evidence="5">Flagellar cap protein</fullName>
    </alternativeName>
</protein>
<keyword evidence="4 5" id="KW-0975">Bacterial flagellum</keyword>
<dbReference type="PANTHER" id="PTHR30288">
    <property type="entry name" value="FLAGELLAR CAP/ASSEMBLY PROTEIN FLID"/>
    <property type="match status" value="1"/>
</dbReference>
<dbReference type="Pfam" id="PF07195">
    <property type="entry name" value="FliD_C"/>
    <property type="match status" value="1"/>
</dbReference>
<dbReference type="PANTHER" id="PTHR30288:SF0">
    <property type="entry name" value="FLAGELLAR HOOK-ASSOCIATED PROTEIN 2"/>
    <property type="match status" value="1"/>
</dbReference>
<dbReference type="InterPro" id="IPR010810">
    <property type="entry name" value="Flagellin_hook_IN_motif"/>
</dbReference>
<comment type="function">
    <text evidence="5">Required for morphogenesis and for the elongation of the flagellar filament by facilitating polymerization of the flagellin monomers at the tip of growing filament. Forms a capping structure, which prevents flagellin subunits (transported through the central channel of the flagellum) from leaking out without polymerization at the distal end.</text>
</comment>
<dbReference type="RefSeq" id="WP_219803163.1">
    <property type="nucleotide sequence ID" value="NZ_CP080096.1"/>
</dbReference>
<accession>A0ABX8UWN0</accession>
<sequence>MSTTPVSSAAAAAAAKAASAVQQAAQSLISESTGSTLDVNSLVSALVQDRVAGQNSELTTQAGIDKSDIAGLASLSGALGSLQAALSPFLSGDALASFSATLSGDGITAKAGQGAVAQTFPLDVTQVAQSQILTSQPFNSTDAAAMGTGTVSISLGSGSSAKSFQISVDSSDDSLQDIANAINTASDNPGIKASIIQGANGPSLSLQSTATGAANTINVSVNQSSPTALSQLDVTSGTSTDPGPPVGASTIATGGSVWTQTQDAQDARLTVDGQLVTNANNTIPGAIPGVTLTLDPNNPKTIGAQNLTVAPDESSVEGDLSSFVSAYNAVIDQLNSLAAPGTAGVQGSGGPLLGDQMIDQLGAALGGIVGDKVSSGGLSSTLAELGINFQADTGGEPFAQLEIGNNESGQSLDDVVSNDPALLSALFNDTNGLAQQLDSMVATYTDPAKGLITKRTTDLTDDIASLAKQQDVLDDFAKQLTSQFNDQFTALNTIMSQAQSNQRFLTQLFGGSNSNGALAQNST</sequence>
<evidence type="ECO:0000259" key="6">
    <source>
        <dbReference type="Pfam" id="PF02465"/>
    </source>
</evidence>
<evidence type="ECO:0000259" key="7">
    <source>
        <dbReference type="Pfam" id="PF07195"/>
    </source>
</evidence>
<evidence type="ECO:0000313" key="9">
    <source>
        <dbReference type="Proteomes" id="UP000826462"/>
    </source>
</evidence>
<dbReference type="Pfam" id="PF07196">
    <property type="entry name" value="Flagellin_IN"/>
    <property type="match status" value="1"/>
</dbReference>
<comment type="subcellular location">
    <subcellularLocation>
        <location evidence="5">Secreted</location>
    </subcellularLocation>
    <subcellularLocation>
        <location evidence="5">Bacterial flagellum</location>
    </subcellularLocation>
</comment>
<dbReference type="Pfam" id="PF02465">
    <property type="entry name" value="FliD_N"/>
    <property type="match status" value="1"/>
</dbReference>
<evidence type="ECO:0000256" key="4">
    <source>
        <dbReference type="ARBA" id="ARBA00023143"/>
    </source>
</evidence>
<dbReference type="EMBL" id="CP080096">
    <property type="protein sequence ID" value="QYD73412.1"/>
    <property type="molecule type" value="Genomic_DNA"/>
</dbReference>
<feature type="domain" description="Flagellar hook-associated protein 2 C-terminal" evidence="7">
    <location>
        <begin position="264"/>
        <end position="499"/>
    </location>
</feature>
<comment type="similarity">
    <text evidence="1 5">Belongs to the FliD family.</text>
</comment>
<evidence type="ECO:0000256" key="5">
    <source>
        <dbReference type="RuleBase" id="RU362066"/>
    </source>
</evidence>
<name>A0ABX8UWN0_9BURK</name>
<keyword evidence="9" id="KW-1185">Reference proteome</keyword>
<keyword evidence="5" id="KW-0964">Secreted</keyword>
<organism evidence="8 9">
    <name type="scientific">Paraburkholderia edwinii</name>
    <dbReference type="NCBI Taxonomy" id="2861782"/>
    <lineage>
        <taxon>Bacteria</taxon>
        <taxon>Pseudomonadati</taxon>
        <taxon>Pseudomonadota</taxon>
        <taxon>Betaproteobacteria</taxon>
        <taxon>Burkholderiales</taxon>
        <taxon>Burkholderiaceae</taxon>
        <taxon>Paraburkholderia</taxon>
    </lineage>
</organism>
<dbReference type="Proteomes" id="UP000826462">
    <property type="component" value="Chromosome 2"/>
</dbReference>
<feature type="domain" description="Flagellar hook-associated protein 2 N-terminal" evidence="6">
    <location>
        <begin position="35"/>
        <end position="131"/>
    </location>
</feature>
<evidence type="ECO:0000256" key="1">
    <source>
        <dbReference type="ARBA" id="ARBA00009764"/>
    </source>
</evidence>
<evidence type="ECO:0000256" key="2">
    <source>
        <dbReference type="ARBA" id="ARBA00011255"/>
    </source>
</evidence>
<evidence type="ECO:0000313" key="8">
    <source>
        <dbReference type="EMBL" id="QYD73412.1"/>
    </source>
</evidence>